<name>A0A0D7W361_9FLAO</name>
<reference evidence="3 4" key="1">
    <citation type="journal article" date="2015" name="Antonie Van Leeuwenhoek">
        <title>Tamlana nanhaiensis sp. nov., isolated from surface seawater collected from the South China Sea.</title>
        <authorList>
            <person name="Liu X."/>
            <person name="Lai Q."/>
            <person name="Du Y."/>
            <person name="Li G."/>
            <person name="Sun F."/>
            <person name="Shao Z."/>
        </authorList>
    </citation>
    <scope>NUCLEOTIDE SEQUENCE [LARGE SCALE GENOMIC DNA]</scope>
    <source>
        <strain evidence="3 4">FHC16</strain>
    </source>
</reference>
<dbReference type="Proteomes" id="UP000032361">
    <property type="component" value="Unassembled WGS sequence"/>
</dbReference>
<dbReference type="InterPro" id="IPR023393">
    <property type="entry name" value="START-like_dom_sf"/>
</dbReference>
<dbReference type="AlphaFoldDB" id="A0A0D7W361"/>
<comment type="caution">
    <text evidence="3">The sequence shown here is derived from an EMBL/GenBank/DDBJ whole genome shotgun (WGS) entry which is preliminary data.</text>
</comment>
<dbReference type="STRING" id="1382798.PK35_06930"/>
<accession>A0A0D7W361</accession>
<evidence type="ECO:0000313" key="4">
    <source>
        <dbReference type="Proteomes" id="UP000032361"/>
    </source>
</evidence>
<dbReference type="Pfam" id="PF08327">
    <property type="entry name" value="AHSA1"/>
    <property type="match status" value="1"/>
</dbReference>
<sequence>MAYNIYHNFQINASMQAVFNAVTQPEHLNNWWSLTSSGTPALNQIYNLNFTNSYNWFGKVCKVETNKSFYLKMTESDADWNPTTFGFDLFSTKLGTEVHFSHVNWPEENNHFKHSSFCWALLLNGLKNYLEKGIIIPFEERA</sequence>
<dbReference type="Gene3D" id="3.30.530.20">
    <property type="match status" value="1"/>
</dbReference>
<keyword evidence="4" id="KW-1185">Reference proteome</keyword>
<comment type="similarity">
    <text evidence="1">Belongs to the AHA1 family.</text>
</comment>
<protein>
    <recommendedName>
        <fullName evidence="2">Activator of Hsp90 ATPase homologue 1/2-like C-terminal domain-containing protein</fullName>
    </recommendedName>
</protein>
<gene>
    <name evidence="3" type="ORF">PK35_06930</name>
</gene>
<dbReference type="EMBL" id="JTDV01000003">
    <property type="protein sequence ID" value="KJD33570.1"/>
    <property type="molecule type" value="Genomic_DNA"/>
</dbReference>
<dbReference type="InterPro" id="IPR013538">
    <property type="entry name" value="ASHA1/2-like_C"/>
</dbReference>
<feature type="domain" description="Activator of Hsp90 ATPase homologue 1/2-like C-terminal" evidence="2">
    <location>
        <begin position="12"/>
        <end position="131"/>
    </location>
</feature>
<organism evidence="3 4">
    <name type="scientific">Neotamlana nanhaiensis</name>
    <dbReference type="NCBI Taxonomy" id="1382798"/>
    <lineage>
        <taxon>Bacteria</taxon>
        <taxon>Pseudomonadati</taxon>
        <taxon>Bacteroidota</taxon>
        <taxon>Flavobacteriia</taxon>
        <taxon>Flavobacteriales</taxon>
        <taxon>Flavobacteriaceae</taxon>
        <taxon>Neotamlana</taxon>
    </lineage>
</organism>
<dbReference type="RefSeq" id="WP_044625961.1">
    <property type="nucleotide sequence ID" value="NZ_JTDV01000003.1"/>
</dbReference>
<evidence type="ECO:0000259" key="2">
    <source>
        <dbReference type="Pfam" id="PF08327"/>
    </source>
</evidence>
<dbReference type="PATRIC" id="fig|1382798.3.peg.2710"/>
<dbReference type="OrthoDB" id="287565at2"/>
<evidence type="ECO:0000313" key="3">
    <source>
        <dbReference type="EMBL" id="KJD33570.1"/>
    </source>
</evidence>
<proteinExistence type="inferred from homology"/>
<evidence type="ECO:0000256" key="1">
    <source>
        <dbReference type="ARBA" id="ARBA00006817"/>
    </source>
</evidence>
<dbReference type="CDD" id="cd07814">
    <property type="entry name" value="SRPBCC_CalC_Aha1-like"/>
    <property type="match status" value="1"/>
</dbReference>
<dbReference type="SUPFAM" id="SSF55961">
    <property type="entry name" value="Bet v1-like"/>
    <property type="match status" value="1"/>
</dbReference>